<keyword evidence="5" id="KW-1133">Transmembrane helix</keyword>
<evidence type="ECO:0000313" key="7">
    <source>
        <dbReference type="EMBL" id="RBP79032.1"/>
    </source>
</evidence>
<evidence type="ECO:0000259" key="6">
    <source>
        <dbReference type="PROSITE" id="PS01124"/>
    </source>
</evidence>
<dbReference type="RefSeq" id="WP_113918247.1">
    <property type="nucleotide sequence ID" value="NZ_QNSE01000016.1"/>
</dbReference>
<comment type="caution">
    <text evidence="7">The sequence shown here is derived from an EMBL/GenBank/DDBJ whole genome shotgun (WGS) entry which is preliminary data.</text>
</comment>
<dbReference type="InterPro" id="IPR018060">
    <property type="entry name" value="HTH_AraC"/>
</dbReference>
<feature type="compositionally biased region" description="Basic and acidic residues" evidence="4">
    <location>
        <begin position="257"/>
        <end position="275"/>
    </location>
</feature>
<dbReference type="PROSITE" id="PS01124">
    <property type="entry name" value="HTH_ARAC_FAMILY_2"/>
    <property type="match status" value="1"/>
</dbReference>
<dbReference type="GO" id="GO:0003700">
    <property type="term" value="F:DNA-binding transcription factor activity"/>
    <property type="evidence" value="ECO:0007669"/>
    <property type="project" value="InterPro"/>
</dbReference>
<keyword evidence="8" id="KW-1185">Reference proteome</keyword>
<dbReference type="PANTHER" id="PTHR43280">
    <property type="entry name" value="ARAC-FAMILY TRANSCRIPTIONAL REGULATOR"/>
    <property type="match status" value="1"/>
</dbReference>
<reference evidence="7 8" key="1">
    <citation type="submission" date="2018-06" db="EMBL/GenBank/DDBJ databases">
        <title>Genomic Encyclopedia of Type Strains, Phase III (KMG-III): the genomes of soil and plant-associated and newly described type strains.</title>
        <authorList>
            <person name="Whitman W."/>
        </authorList>
    </citation>
    <scope>NUCLEOTIDE SEQUENCE [LARGE SCALE GENOMIC DNA]</scope>
    <source>
        <strain evidence="7 8">CECT 7377</strain>
    </source>
</reference>
<keyword evidence="5" id="KW-0472">Membrane</keyword>
<dbReference type="PANTHER" id="PTHR43280:SF29">
    <property type="entry name" value="ARAC-FAMILY TRANSCRIPTIONAL REGULATOR"/>
    <property type="match status" value="1"/>
</dbReference>
<gene>
    <name evidence="7" type="ORF">DFP80_11657</name>
</gene>
<dbReference type="GO" id="GO:0043565">
    <property type="term" value="F:sequence-specific DNA binding"/>
    <property type="evidence" value="ECO:0007669"/>
    <property type="project" value="InterPro"/>
</dbReference>
<keyword evidence="1" id="KW-0805">Transcription regulation</keyword>
<feature type="transmembrane region" description="Helical" evidence="5">
    <location>
        <begin position="199"/>
        <end position="218"/>
    </location>
</feature>
<feature type="transmembrane region" description="Helical" evidence="5">
    <location>
        <begin position="90"/>
        <end position="109"/>
    </location>
</feature>
<organism evidence="7 8">
    <name type="scientific">Marinomonas rhizomae</name>
    <dbReference type="NCBI Taxonomy" id="491948"/>
    <lineage>
        <taxon>Bacteria</taxon>
        <taxon>Pseudomonadati</taxon>
        <taxon>Pseudomonadota</taxon>
        <taxon>Gammaproteobacteria</taxon>
        <taxon>Oceanospirillales</taxon>
        <taxon>Oceanospirillaceae</taxon>
        <taxon>Marinomonas</taxon>
    </lineage>
</organism>
<evidence type="ECO:0000256" key="4">
    <source>
        <dbReference type="SAM" id="MobiDB-lite"/>
    </source>
</evidence>
<dbReference type="EMBL" id="QNSE01000016">
    <property type="protein sequence ID" value="RBP79032.1"/>
    <property type="molecule type" value="Genomic_DNA"/>
</dbReference>
<keyword evidence="5" id="KW-0812">Transmembrane</keyword>
<feature type="domain" description="HTH araC/xylS-type" evidence="6">
    <location>
        <begin position="278"/>
        <end position="389"/>
    </location>
</feature>
<sequence>MDELLYIGIAHASFIALFLFSKENRSLSDNILMGWIIFLALPLAGKAMSCDMLHISIPLLTTNFIYPLTFGPFLWLYLNSLIGGLQSFQLKHLSHFAPFLVLTFIQLTLTNEISFPHTNQTLDNNIQNMLVGTIILCSLFSYSTAALWRLHKHSKEVVNHFSTLSGKITLKWLNYITIAFVISYIVPAIGPFFPFSALIYSHAFAFTMFIFILSFFGLKQTQIYPPDPVSENTEIETEQILSVSEKPPETLRSNSTDLKKDSDTTNQNKYERSGLDEERARRYVQRLLSCMAKEKPYLDATLTVEKLAKQIAIPRHYTTQIISEQLNRNFYLFINEYRIESVKQIMQQAESENMSVLEIAYVCGFNSKSTFNTAFKKITKMTPSQYRKSLVRN</sequence>
<evidence type="ECO:0000256" key="1">
    <source>
        <dbReference type="ARBA" id="ARBA00023015"/>
    </source>
</evidence>
<evidence type="ECO:0000256" key="2">
    <source>
        <dbReference type="ARBA" id="ARBA00023125"/>
    </source>
</evidence>
<dbReference type="AlphaFoldDB" id="A0A366IW81"/>
<protein>
    <submittedName>
        <fullName evidence="7">AraC-like DNA-binding protein</fullName>
    </submittedName>
</protein>
<dbReference type="OrthoDB" id="9783876at2"/>
<dbReference type="Pfam" id="PF12833">
    <property type="entry name" value="HTH_18"/>
    <property type="match status" value="1"/>
</dbReference>
<evidence type="ECO:0000256" key="3">
    <source>
        <dbReference type="ARBA" id="ARBA00023163"/>
    </source>
</evidence>
<feature type="transmembrane region" description="Helical" evidence="5">
    <location>
        <begin position="31"/>
        <end position="49"/>
    </location>
</feature>
<feature type="transmembrane region" description="Helical" evidence="5">
    <location>
        <begin position="6"/>
        <end position="22"/>
    </location>
</feature>
<keyword evidence="2 7" id="KW-0238">DNA-binding</keyword>
<dbReference type="PRINTS" id="PR00032">
    <property type="entry name" value="HTHARAC"/>
</dbReference>
<dbReference type="InterPro" id="IPR009057">
    <property type="entry name" value="Homeodomain-like_sf"/>
</dbReference>
<dbReference type="SMART" id="SM00342">
    <property type="entry name" value="HTH_ARAC"/>
    <property type="match status" value="1"/>
</dbReference>
<feature type="transmembrane region" description="Helical" evidence="5">
    <location>
        <begin position="129"/>
        <end position="151"/>
    </location>
</feature>
<dbReference type="Proteomes" id="UP000252792">
    <property type="component" value="Unassembled WGS sequence"/>
</dbReference>
<feature type="transmembrane region" description="Helical" evidence="5">
    <location>
        <begin position="172"/>
        <end position="193"/>
    </location>
</feature>
<evidence type="ECO:0000313" key="8">
    <source>
        <dbReference type="Proteomes" id="UP000252792"/>
    </source>
</evidence>
<accession>A0A366IW81</accession>
<name>A0A366IW81_9GAMM</name>
<dbReference type="Gene3D" id="1.10.10.60">
    <property type="entry name" value="Homeodomain-like"/>
    <property type="match status" value="1"/>
</dbReference>
<keyword evidence="3" id="KW-0804">Transcription</keyword>
<dbReference type="SUPFAM" id="SSF46689">
    <property type="entry name" value="Homeodomain-like"/>
    <property type="match status" value="1"/>
</dbReference>
<evidence type="ECO:0000256" key="5">
    <source>
        <dbReference type="SAM" id="Phobius"/>
    </source>
</evidence>
<proteinExistence type="predicted"/>
<dbReference type="InterPro" id="IPR018062">
    <property type="entry name" value="HTH_AraC-typ_CS"/>
</dbReference>
<feature type="transmembrane region" description="Helical" evidence="5">
    <location>
        <begin position="55"/>
        <end position="78"/>
    </location>
</feature>
<dbReference type="PROSITE" id="PS00041">
    <property type="entry name" value="HTH_ARAC_FAMILY_1"/>
    <property type="match status" value="1"/>
</dbReference>
<feature type="region of interest" description="Disordered" evidence="4">
    <location>
        <begin position="239"/>
        <end position="275"/>
    </location>
</feature>
<dbReference type="InterPro" id="IPR020449">
    <property type="entry name" value="Tscrpt_reg_AraC-type_HTH"/>
</dbReference>